<dbReference type="Pfam" id="PF00248">
    <property type="entry name" value="Aldo_ket_red"/>
    <property type="match status" value="1"/>
</dbReference>
<gene>
    <name evidence="5" type="ORF">KDM90_06960</name>
</gene>
<reference evidence="5" key="1">
    <citation type="submission" date="2021-04" db="EMBL/GenBank/DDBJ databases">
        <title>novel species isolated from subtropical streams in China.</title>
        <authorList>
            <person name="Lu H."/>
        </authorList>
    </citation>
    <scope>NUCLEOTIDE SEQUENCE</scope>
    <source>
        <strain evidence="5">FT137W</strain>
    </source>
</reference>
<dbReference type="FunFam" id="3.20.20.100:FF:000008">
    <property type="entry name" value="Aldo/keto reductase family oxidoreductase"/>
    <property type="match status" value="1"/>
</dbReference>
<evidence type="ECO:0000256" key="1">
    <source>
        <dbReference type="ARBA" id="ARBA00022857"/>
    </source>
</evidence>
<dbReference type="InterPro" id="IPR050523">
    <property type="entry name" value="AKR_Detox_Biosynth"/>
</dbReference>
<dbReference type="InterPro" id="IPR036812">
    <property type="entry name" value="NAD(P)_OxRdtase_dom_sf"/>
</dbReference>
<dbReference type="GO" id="GO:0016491">
    <property type="term" value="F:oxidoreductase activity"/>
    <property type="evidence" value="ECO:0007669"/>
    <property type="project" value="UniProtKB-KW"/>
</dbReference>
<name>A0A941E6Q3_9BURK</name>
<evidence type="ECO:0000313" key="6">
    <source>
        <dbReference type="Proteomes" id="UP000678545"/>
    </source>
</evidence>
<keyword evidence="6" id="KW-1185">Reference proteome</keyword>
<keyword evidence="1" id="KW-0521">NADP</keyword>
<dbReference type="EMBL" id="JAGSPJ010000002">
    <property type="protein sequence ID" value="MBR7799733.1"/>
    <property type="molecule type" value="Genomic_DNA"/>
</dbReference>
<comment type="caution">
    <text evidence="5">The sequence shown here is derived from an EMBL/GenBank/DDBJ whole genome shotgun (WGS) entry which is preliminary data.</text>
</comment>
<proteinExistence type="inferred from homology"/>
<dbReference type="Proteomes" id="UP000678545">
    <property type="component" value="Unassembled WGS sequence"/>
</dbReference>
<evidence type="ECO:0000256" key="3">
    <source>
        <dbReference type="ARBA" id="ARBA00038157"/>
    </source>
</evidence>
<evidence type="ECO:0000259" key="4">
    <source>
        <dbReference type="Pfam" id="PF00248"/>
    </source>
</evidence>
<evidence type="ECO:0000313" key="5">
    <source>
        <dbReference type="EMBL" id="MBR7799733.1"/>
    </source>
</evidence>
<dbReference type="CDD" id="cd19092">
    <property type="entry name" value="AKR_BsYcsN_EcYdhF-like"/>
    <property type="match status" value="1"/>
</dbReference>
<dbReference type="PANTHER" id="PTHR43364:SF1">
    <property type="entry name" value="OXIDOREDUCTASE YDHF"/>
    <property type="match status" value="1"/>
</dbReference>
<dbReference type="SUPFAM" id="SSF51430">
    <property type="entry name" value="NAD(P)-linked oxidoreductase"/>
    <property type="match status" value="1"/>
</dbReference>
<dbReference type="InterPro" id="IPR023210">
    <property type="entry name" value="NADP_OxRdtase_dom"/>
</dbReference>
<keyword evidence="2" id="KW-0560">Oxidoreductase</keyword>
<feature type="domain" description="NADP-dependent oxidoreductase" evidence="4">
    <location>
        <begin position="12"/>
        <end position="282"/>
    </location>
</feature>
<dbReference type="PANTHER" id="PTHR43364">
    <property type="entry name" value="NADH-SPECIFIC METHYLGLYOXAL REDUCTASE-RELATED"/>
    <property type="match status" value="1"/>
</dbReference>
<accession>A0A941E6Q3</accession>
<dbReference type="GO" id="GO:0005829">
    <property type="term" value="C:cytosol"/>
    <property type="evidence" value="ECO:0007669"/>
    <property type="project" value="TreeGrafter"/>
</dbReference>
<dbReference type="Gene3D" id="3.20.20.100">
    <property type="entry name" value="NADP-dependent oxidoreductase domain"/>
    <property type="match status" value="1"/>
</dbReference>
<protein>
    <submittedName>
        <fullName evidence="5">Aldo/keto reductase</fullName>
    </submittedName>
</protein>
<organism evidence="5 6">
    <name type="scientific">Undibacterium fentianense</name>
    <dbReference type="NCBI Taxonomy" id="2828728"/>
    <lineage>
        <taxon>Bacteria</taxon>
        <taxon>Pseudomonadati</taxon>
        <taxon>Pseudomonadota</taxon>
        <taxon>Betaproteobacteria</taxon>
        <taxon>Burkholderiales</taxon>
        <taxon>Oxalobacteraceae</taxon>
        <taxon>Undibacterium</taxon>
    </lineage>
</organism>
<sequence>MQIAPDGPEFSRIVLGLWRLSSWQMSPSERVLFLREALDLGITTIDQADIYGDYTSETLLGEAFALAPDLRQQFQIVTKCGIQFPSAQRPTQTAHIYNTSGDHIKNSVNQSLQNMQVDQIDLLLIHRPDPLMQADEVAEAFEQLERAGKVKYFGVSNFTPTQFELLNARYPLVTNQVECSLLNMSPIYDGSFDLCQRLRLTPMIWSALGGGRLFTDQSQVGLRLQRVLAKIADEVNGSAAVVAMAWVLNLPTRPMLLTGSGRVKVLTEAVQALDCQLSKGQWFDLWRAATGEDIP</sequence>
<dbReference type="AlphaFoldDB" id="A0A941E6Q3"/>
<comment type="similarity">
    <text evidence="3">Belongs to the aldo/keto reductase family. Aldo/keto reductase 2 subfamily.</text>
</comment>
<evidence type="ECO:0000256" key="2">
    <source>
        <dbReference type="ARBA" id="ARBA00023002"/>
    </source>
</evidence>